<keyword evidence="3 7" id="KW-0274">FAD</keyword>
<dbReference type="KEGG" id="mbai:MB901379_01348"/>
<accession>A0A447GBF2</accession>
<comment type="similarity">
    <text evidence="1">Belongs to the FAD-binding oxidoreductase/transferase type 4 family.</text>
</comment>
<sequence length="530" mass="57067">MRSWWGWGNVEDALSEQETHALTSRVAALLPGHDLTDHPPPDPAALGLVSARITPPAALAGLCSADPVDRAGHARGKAFRDVVRNLQGQLDSVPDLIVRPRRERDVVDVLDWCTREGIPVIPYGGGSSVVGGVEPRFDRPAVTIDVGTMGAVLEIDRISRAARIQAGALGPSIEDQLRPHDLTLRHFPQSFAFSSLGGWLATRAGGHFATLYTHIDDLTESMRVITPAGISESRRLPGSGAGPSPDRLFLGSEGSLGIITEAWMRLQDRPRWQLTTSVAFDDWAAAVSATRRIAQAGLYPANCRLLDPAEAFLNAGATVGGGLLVLAFESADHPIDAWLERAVAIATDVGGAVTARRARETATETTQDGKSDASQAWRSAFLRMPYQRDALARRGVIAETFETACTWSGFDELHDAVRTAARAAIEQVCGTGVVTCRFTHVYPDGPAPYYGIYAGGRWGSLHTQWDEIKAAVSEAISTTGGTITHHHAVGRDHRPWYDRQRPDPFAAALRAAKSELDPAGILNPGVLFDR</sequence>
<feature type="binding site" evidence="6">
    <location>
        <position position="388"/>
    </location>
    <ligand>
        <name>substrate</name>
    </ligand>
</feature>
<reference evidence="11" key="1">
    <citation type="submission" date="2018-02" db="EMBL/GenBank/DDBJ databases">
        <authorList>
            <person name="Seth-Smith MB H."/>
            <person name="Seth-Smith H."/>
        </authorList>
    </citation>
    <scope>NUCLEOTIDE SEQUENCE [LARGE SCALE GENOMIC DNA]</scope>
</reference>
<dbReference type="InterPro" id="IPR025650">
    <property type="entry name" value="Alkyl-DHAP_Synthase"/>
</dbReference>
<keyword evidence="4 10" id="KW-0560">Oxidoreductase</keyword>
<evidence type="ECO:0000256" key="8">
    <source>
        <dbReference type="PIRSR" id="PIRSR625650-4"/>
    </source>
</evidence>
<dbReference type="InterPro" id="IPR016167">
    <property type="entry name" value="FAD-bd_PCMH_sub1"/>
</dbReference>
<dbReference type="InterPro" id="IPR004113">
    <property type="entry name" value="FAD-bd_oxidored_4_C"/>
</dbReference>
<keyword evidence="2" id="KW-0285">Flavoprotein</keyword>
<feature type="active site" description="Proton donor/acceptor" evidence="5">
    <location>
        <position position="449"/>
    </location>
</feature>
<evidence type="ECO:0000313" key="11">
    <source>
        <dbReference type="Proteomes" id="UP000269998"/>
    </source>
</evidence>
<protein>
    <submittedName>
        <fullName evidence="10">Putative FAD-linked oxidoreductase</fullName>
        <ecNumber evidence="10">1.-.-.-</ecNumber>
    </submittedName>
</protein>
<evidence type="ECO:0000259" key="9">
    <source>
        <dbReference type="PROSITE" id="PS51387"/>
    </source>
</evidence>
<evidence type="ECO:0000256" key="2">
    <source>
        <dbReference type="ARBA" id="ARBA00022630"/>
    </source>
</evidence>
<feature type="site" description="Important for enzyme activity" evidence="8">
    <location>
        <position position="304"/>
    </location>
</feature>
<dbReference type="InterPro" id="IPR016169">
    <property type="entry name" value="FAD-bd_PCMH_sub2"/>
</dbReference>
<feature type="binding site" evidence="7">
    <location>
        <begin position="122"/>
        <end position="128"/>
    </location>
    <ligand>
        <name>FAD</name>
        <dbReference type="ChEBI" id="CHEBI:57692"/>
    </ligand>
</feature>
<dbReference type="Pfam" id="PF02913">
    <property type="entry name" value="FAD-oxidase_C"/>
    <property type="match status" value="1"/>
</dbReference>
<evidence type="ECO:0000256" key="5">
    <source>
        <dbReference type="PIRSR" id="PIRSR625650-1"/>
    </source>
</evidence>
<keyword evidence="11" id="KW-1185">Reference proteome</keyword>
<dbReference type="InterPro" id="IPR016166">
    <property type="entry name" value="FAD-bd_PCMH"/>
</dbReference>
<evidence type="ECO:0000256" key="1">
    <source>
        <dbReference type="ARBA" id="ARBA00008000"/>
    </source>
</evidence>
<dbReference type="RefSeq" id="WP_158015872.1">
    <property type="nucleotide sequence ID" value="NZ_CBCSKE010000012.1"/>
</dbReference>
<comment type="cofactor">
    <cofactor evidence="7">
        <name>FAD</name>
        <dbReference type="ChEBI" id="CHEBI:57692"/>
    </cofactor>
</comment>
<dbReference type="InterPro" id="IPR036318">
    <property type="entry name" value="FAD-bd_PCMH-like_sf"/>
</dbReference>
<evidence type="ECO:0000313" key="10">
    <source>
        <dbReference type="EMBL" id="VDM87799.1"/>
    </source>
</evidence>
<dbReference type="EMBL" id="LR130759">
    <property type="protein sequence ID" value="VDM87799.1"/>
    <property type="molecule type" value="Genomic_DNA"/>
</dbReference>
<feature type="binding site" evidence="7">
    <location>
        <begin position="253"/>
        <end position="259"/>
    </location>
    <ligand>
        <name>FAD</name>
        <dbReference type="ChEBI" id="CHEBI:57692"/>
    </ligand>
</feature>
<dbReference type="GO" id="GO:0071949">
    <property type="term" value="F:FAD binding"/>
    <property type="evidence" value="ECO:0007669"/>
    <property type="project" value="InterPro"/>
</dbReference>
<dbReference type="EC" id="1.-.-.-" evidence="10"/>
<evidence type="ECO:0000256" key="7">
    <source>
        <dbReference type="PIRSR" id="PIRSR625650-3"/>
    </source>
</evidence>
<gene>
    <name evidence="10" type="ORF">MB901379_01348</name>
</gene>
<dbReference type="Gene3D" id="3.30.465.10">
    <property type="match status" value="1"/>
</dbReference>
<name>A0A447GBF2_9MYCO</name>
<dbReference type="Pfam" id="PF01565">
    <property type="entry name" value="FAD_binding_4"/>
    <property type="match status" value="1"/>
</dbReference>
<feature type="domain" description="FAD-binding PCMH-type" evidence="9">
    <location>
        <begin position="90"/>
        <end position="269"/>
    </location>
</feature>
<dbReference type="GO" id="GO:0016491">
    <property type="term" value="F:oxidoreductase activity"/>
    <property type="evidence" value="ECO:0007669"/>
    <property type="project" value="UniProtKB-KW"/>
</dbReference>
<dbReference type="GO" id="GO:0008610">
    <property type="term" value="P:lipid biosynthetic process"/>
    <property type="evidence" value="ECO:0007669"/>
    <property type="project" value="InterPro"/>
</dbReference>
<dbReference type="SUPFAM" id="SSF55103">
    <property type="entry name" value="FAD-linked oxidases, C-terminal domain"/>
    <property type="match status" value="1"/>
</dbReference>
<organism evidence="10 11">
    <name type="scientific">Mycobacterium basiliense</name>
    <dbReference type="NCBI Taxonomy" id="2094119"/>
    <lineage>
        <taxon>Bacteria</taxon>
        <taxon>Bacillati</taxon>
        <taxon>Actinomycetota</taxon>
        <taxon>Actinomycetes</taxon>
        <taxon>Mycobacteriales</taxon>
        <taxon>Mycobacteriaceae</taxon>
        <taxon>Mycobacterium</taxon>
    </lineage>
</organism>
<dbReference type="AlphaFoldDB" id="A0A447GBF2"/>
<dbReference type="PANTHER" id="PTHR46568:SF1">
    <property type="entry name" value="ALKYLDIHYDROXYACETONEPHOSPHATE SYNTHASE, PEROXISOMAL"/>
    <property type="match status" value="1"/>
</dbReference>
<dbReference type="PROSITE" id="PS51387">
    <property type="entry name" value="FAD_PCMH"/>
    <property type="match status" value="1"/>
</dbReference>
<dbReference type="Proteomes" id="UP000269998">
    <property type="component" value="Chromosome"/>
</dbReference>
<evidence type="ECO:0000256" key="3">
    <source>
        <dbReference type="ARBA" id="ARBA00022827"/>
    </source>
</evidence>
<dbReference type="InterPro" id="IPR006094">
    <property type="entry name" value="Oxid_FAD_bind_N"/>
</dbReference>
<dbReference type="Gene3D" id="3.30.43.10">
    <property type="entry name" value="Uridine Diphospho-n-acetylenolpyruvylglucosamine Reductase, domain 2"/>
    <property type="match status" value="1"/>
</dbReference>
<dbReference type="OrthoDB" id="9811557at2"/>
<evidence type="ECO:0000256" key="4">
    <source>
        <dbReference type="ARBA" id="ARBA00023002"/>
    </source>
</evidence>
<dbReference type="Gene3D" id="3.30.300.330">
    <property type="match status" value="1"/>
</dbReference>
<dbReference type="PANTHER" id="PTHR46568">
    <property type="entry name" value="ALKYLDIHYDROXYACETONEPHOSPHATE SYNTHASE, PEROXISOMAL"/>
    <property type="match status" value="1"/>
</dbReference>
<dbReference type="GO" id="GO:0008609">
    <property type="term" value="F:alkylglycerone-phosphate synthase activity"/>
    <property type="evidence" value="ECO:0007669"/>
    <property type="project" value="InterPro"/>
</dbReference>
<proteinExistence type="inferred from homology"/>
<evidence type="ECO:0000256" key="6">
    <source>
        <dbReference type="PIRSR" id="PIRSR625650-2"/>
    </source>
</evidence>
<dbReference type="Gene3D" id="3.30.70.3450">
    <property type="match status" value="1"/>
</dbReference>
<dbReference type="InterPro" id="IPR016164">
    <property type="entry name" value="FAD-linked_Oxase-like_C"/>
</dbReference>
<dbReference type="SUPFAM" id="SSF56176">
    <property type="entry name" value="FAD-binding/transporter-associated domain-like"/>
    <property type="match status" value="1"/>
</dbReference>